<gene>
    <name evidence="1" type="ORF">TVAG_214890</name>
</gene>
<dbReference type="EMBL" id="DS113210">
    <property type="protein sequence ID" value="EAY19264.1"/>
    <property type="molecule type" value="Genomic_DNA"/>
</dbReference>
<dbReference type="InParanoid" id="A2DK93"/>
<name>A2DK93_TRIV3</name>
<proteinExistence type="predicted"/>
<accession>A2DK93</accession>
<reference evidence="1" key="2">
    <citation type="journal article" date="2007" name="Science">
        <title>Draft genome sequence of the sexually transmitted pathogen Trichomonas vaginalis.</title>
        <authorList>
            <person name="Carlton J.M."/>
            <person name="Hirt R.P."/>
            <person name="Silva J.C."/>
            <person name="Delcher A.L."/>
            <person name="Schatz M."/>
            <person name="Zhao Q."/>
            <person name="Wortman J.R."/>
            <person name="Bidwell S.L."/>
            <person name="Alsmark U.C.M."/>
            <person name="Besteiro S."/>
            <person name="Sicheritz-Ponten T."/>
            <person name="Noel C.J."/>
            <person name="Dacks J.B."/>
            <person name="Foster P.G."/>
            <person name="Simillion C."/>
            <person name="Van de Peer Y."/>
            <person name="Miranda-Saavedra D."/>
            <person name="Barton G.J."/>
            <person name="Westrop G.D."/>
            <person name="Mueller S."/>
            <person name="Dessi D."/>
            <person name="Fiori P.L."/>
            <person name="Ren Q."/>
            <person name="Paulsen I."/>
            <person name="Zhang H."/>
            <person name="Bastida-Corcuera F.D."/>
            <person name="Simoes-Barbosa A."/>
            <person name="Brown M.T."/>
            <person name="Hayes R.D."/>
            <person name="Mukherjee M."/>
            <person name="Okumura C.Y."/>
            <person name="Schneider R."/>
            <person name="Smith A.J."/>
            <person name="Vanacova S."/>
            <person name="Villalvazo M."/>
            <person name="Haas B.J."/>
            <person name="Pertea M."/>
            <person name="Feldblyum T.V."/>
            <person name="Utterback T.R."/>
            <person name="Shu C.L."/>
            <person name="Osoegawa K."/>
            <person name="de Jong P.J."/>
            <person name="Hrdy I."/>
            <person name="Horvathova L."/>
            <person name="Zubacova Z."/>
            <person name="Dolezal P."/>
            <person name="Malik S.B."/>
            <person name="Logsdon J.M. Jr."/>
            <person name="Henze K."/>
            <person name="Gupta A."/>
            <person name="Wang C.C."/>
            <person name="Dunne R.L."/>
            <person name="Upcroft J.A."/>
            <person name="Upcroft P."/>
            <person name="White O."/>
            <person name="Salzberg S.L."/>
            <person name="Tang P."/>
            <person name="Chiu C.-H."/>
            <person name="Lee Y.-S."/>
            <person name="Embley T.M."/>
            <person name="Coombs G.H."/>
            <person name="Mottram J.C."/>
            <person name="Tachezy J."/>
            <person name="Fraser-Liggett C.M."/>
            <person name="Johnson P.J."/>
        </authorList>
    </citation>
    <scope>NUCLEOTIDE SEQUENCE [LARGE SCALE GENOMIC DNA]</scope>
    <source>
        <strain evidence="1">G3</strain>
    </source>
</reference>
<reference evidence="1" key="1">
    <citation type="submission" date="2006-10" db="EMBL/GenBank/DDBJ databases">
        <authorList>
            <person name="Amadeo P."/>
            <person name="Zhao Q."/>
            <person name="Wortman J."/>
            <person name="Fraser-Liggett C."/>
            <person name="Carlton J."/>
        </authorList>
    </citation>
    <scope>NUCLEOTIDE SEQUENCE</scope>
    <source>
        <strain evidence="1">G3</strain>
    </source>
</reference>
<organism evidence="1 2">
    <name type="scientific">Trichomonas vaginalis (strain ATCC PRA-98 / G3)</name>
    <dbReference type="NCBI Taxonomy" id="412133"/>
    <lineage>
        <taxon>Eukaryota</taxon>
        <taxon>Metamonada</taxon>
        <taxon>Parabasalia</taxon>
        <taxon>Trichomonadida</taxon>
        <taxon>Trichomonadidae</taxon>
        <taxon>Trichomonas</taxon>
    </lineage>
</organism>
<dbReference type="VEuPathDB" id="TrichDB:TVAGG3_0170940"/>
<evidence type="ECO:0000313" key="2">
    <source>
        <dbReference type="Proteomes" id="UP000001542"/>
    </source>
</evidence>
<keyword evidence="2" id="KW-1185">Reference proteome</keyword>
<dbReference type="AlphaFoldDB" id="A2DK93"/>
<dbReference type="Proteomes" id="UP000001542">
    <property type="component" value="Unassembled WGS sequence"/>
</dbReference>
<protein>
    <submittedName>
        <fullName evidence="1">Uncharacterized protein</fullName>
    </submittedName>
</protein>
<dbReference type="KEGG" id="tva:5464789"/>
<evidence type="ECO:0000313" key="1">
    <source>
        <dbReference type="EMBL" id="EAY19264.1"/>
    </source>
</evidence>
<sequence length="513" mass="58671">MCQVNASATFLFPDDCPKQNKIWGSIISMSQDKNPKLIVPKSDICPKCGAFKTPQTGCCPICDPAKFYDKDTTLYSLDYKIKIDNEIHEHLICLVIDLSMPDRLLQDLISAISSQFGYFALENVKFMLIFLCQCPLYIHKRNNTLHVGYEQIFYQDSKYIFEINEFIEILLDIYPIIQTCSRLPMSSQSFHGFLDQIKSENITSLLLFHNFPLIPYPPTPFKVHSIFVASNTPVPTNMIQISLENNLTWNSGSIIHKSLIDYIKMCMMEPFGPLDIKIFVSEGLEIEWLCNEENEKNYQAKKLNFTIKNSCKDTSYALTLNEGSKYSHKKIFTMQIATKSENGIYITNRVWQKAETMEEWVTSLNPIVISSIFARQVAAHRVFYAKKGIFQKTITWKISLFENLKGTTILLKRAISSISKLLSNEPPILPPDLLSLIHFNLITKGYAYNADLVNAVVSCDADYLIPIPPLLIYSNKSPTFTDEDLVAYEWCVTPIPVLVDKSIFDRIRNSVLE</sequence>
<dbReference type="RefSeq" id="XP_001580250.1">
    <property type="nucleotide sequence ID" value="XM_001580200.1"/>
</dbReference>
<dbReference type="VEuPathDB" id="TrichDB:TVAG_214890"/>